<comment type="caution">
    <text evidence="2">The sequence shown here is derived from an EMBL/GenBank/DDBJ whole genome shotgun (WGS) entry which is preliminary data.</text>
</comment>
<feature type="transmembrane region" description="Helical" evidence="1">
    <location>
        <begin position="142"/>
        <end position="167"/>
    </location>
</feature>
<organism evidence="2 3">
    <name type="scientific">Dermatophagoides pteronyssinus</name>
    <name type="common">European house dust mite</name>
    <dbReference type="NCBI Taxonomy" id="6956"/>
    <lineage>
        <taxon>Eukaryota</taxon>
        <taxon>Metazoa</taxon>
        <taxon>Ecdysozoa</taxon>
        <taxon>Arthropoda</taxon>
        <taxon>Chelicerata</taxon>
        <taxon>Arachnida</taxon>
        <taxon>Acari</taxon>
        <taxon>Acariformes</taxon>
        <taxon>Sarcoptiformes</taxon>
        <taxon>Astigmata</taxon>
        <taxon>Psoroptidia</taxon>
        <taxon>Analgoidea</taxon>
        <taxon>Pyroglyphidae</taxon>
        <taxon>Dermatophagoidinae</taxon>
        <taxon>Dermatophagoides</taxon>
    </lineage>
</organism>
<reference evidence="2 3" key="1">
    <citation type="journal article" date="2018" name="J. Allergy Clin. Immunol.">
        <title>High-quality assembly of Dermatophagoides pteronyssinus genome and transcriptome reveals a wide range of novel allergens.</title>
        <authorList>
            <person name="Liu X.Y."/>
            <person name="Yang K.Y."/>
            <person name="Wang M.Q."/>
            <person name="Kwok J.S."/>
            <person name="Zeng X."/>
            <person name="Yang Z."/>
            <person name="Xiao X.J."/>
            <person name="Lau C.P."/>
            <person name="Li Y."/>
            <person name="Huang Z.M."/>
            <person name="Ba J.G."/>
            <person name="Yim A.K."/>
            <person name="Ouyang C.Y."/>
            <person name="Ngai S.M."/>
            <person name="Chan T.F."/>
            <person name="Leung E.L."/>
            <person name="Liu L."/>
            <person name="Liu Z.G."/>
            <person name="Tsui S.K."/>
        </authorList>
    </citation>
    <scope>NUCLEOTIDE SEQUENCE [LARGE SCALE GENOMIC DNA]</scope>
    <source>
        <strain evidence="2">Derp</strain>
    </source>
</reference>
<keyword evidence="3" id="KW-1185">Reference proteome</keyword>
<feature type="transmembrane region" description="Helical" evidence="1">
    <location>
        <begin position="60"/>
        <end position="81"/>
    </location>
</feature>
<keyword evidence="1" id="KW-1133">Transmembrane helix</keyword>
<protein>
    <recommendedName>
        <fullName evidence="4">Translocation protein SEC62</fullName>
    </recommendedName>
</protein>
<proteinExistence type="predicted"/>
<name>A0ABQ8JU07_DERPT</name>
<evidence type="ECO:0000313" key="2">
    <source>
        <dbReference type="EMBL" id="KAH9426113.1"/>
    </source>
</evidence>
<dbReference type="Proteomes" id="UP000887458">
    <property type="component" value="Unassembled WGS sequence"/>
</dbReference>
<sequence length="456" mass="54091">MGYTIPPKFVLDDNVHPIFEEALDVVVDIQEHFDEQNMEEIPLIPDVEVPESQPRKSYKCVWLAIIISIIVFILFCLFPEYIVNLKWILLASVAMMLGYCIYGILRFIFYIPIRNSFQGYDYFELQLFHIKIHAETLNLNRFTLLSLSLILQIYLLLILSNLFYFFYQIKKTSLKMVETTYQPAKIVEFDDDAESEQESELEPFYGSEFDEETYDDDGSELGEVSSCEDWQPDFDLGEEETHDDDGSELGEVSSCEDWQPDFELLLIYLIRRTFELQLFHIKIHAETFNEDNLKTLLLLRYYSIITNQYYRIFFFFYIIKKHYKKMVETTYQPAKTVEFVDFEESEEELDLEPFDDFDLDEDETLYNVSELGEVSSNEDWEPDFELVEEMPRDDGSELSEASSYEDWQPDCLKPNMLIQNQAKKRHSSIFPNLKLSMSKINRFQYIESINKDMHSF</sequence>
<gene>
    <name evidence="2" type="ORF">DERP_007053</name>
</gene>
<evidence type="ECO:0000256" key="1">
    <source>
        <dbReference type="SAM" id="Phobius"/>
    </source>
</evidence>
<evidence type="ECO:0008006" key="4">
    <source>
        <dbReference type="Google" id="ProtNLM"/>
    </source>
</evidence>
<keyword evidence="1" id="KW-0812">Transmembrane</keyword>
<feature type="transmembrane region" description="Helical" evidence="1">
    <location>
        <begin position="87"/>
        <end position="109"/>
    </location>
</feature>
<dbReference type="EMBL" id="NJHN03000012">
    <property type="protein sequence ID" value="KAH9426113.1"/>
    <property type="molecule type" value="Genomic_DNA"/>
</dbReference>
<evidence type="ECO:0000313" key="3">
    <source>
        <dbReference type="Proteomes" id="UP000887458"/>
    </source>
</evidence>
<keyword evidence="1" id="KW-0472">Membrane</keyword>
<accession>A0ABQ8JU07</accession>
<reference evidence="2 3" key="2">
    <citation type="journal article" date="2022" name="Mol. Biol. Evol.">
        <title>Comparative Genomics Reveals Insights into the Divergent Evolution of Astigmatic Mites and Household Pest Adaptations.</title>
        <authorList>
            <person name="Xiong Q."/>
            <person name="Wan A.T."/>
            <person name="Liu X."/>
            <person name="Fung C.S."/>
            <person name="Xiao X."/>
            <person name="Malainual N."/>
            <person name="Hou J."/>
            <person name="Wang L."/>
            <person name="Wang M."/>
            <person name="Yang K.Y."/>
            <person name="Cui Y."/>
            <person name="Leung E.L."/>
            <person name="Nong W."/>
            <person name="Shin S.K."/>
            <person name="Au S.W."/>
            <person name="Jeong K.Y."/>
            <person name="Chew F.T."/>
            <person name="Hui J.H."/>
            <person name="Leung T.F."/>
            <person name="Tungtrongchitr A."/>
            <person name="Zhong N."/>
            <person name="Liu Z."/>
            <person name="Tsui S.K."/>
        </authorList>
    </citation>
    <scope>NUCLEOTIDE SEQUENCE [LARGE SCALE GENOMIC DNA]</scope>
    <source>
        <strain evidence="2">Derp</strain>
    </source>
</reference>